<dbReference type="InterPro" id="IPR040079">
    <property type="entry name" value="Glutathione_S-Trfase"/>
</dbReference>
<dbReference type="SFLD" id="SFLDG01152">
    <property type="entry name" value="Main.3:_Omega-_and_Tau-like"/>
    <property type="match status" value="1"/>
</dbReference>
<dbReference type="InterPro" id="IPR004045">
    <property type="entry name" value="Glutathione_S-Trfase_N"/>
</dbReference>
<dbReference type="EMBL" id="JAMYWD010000010">
    <property type="protein sequence ID" value="KAJ4958206.1"/>
    <property type="molecule type" value="Genomic_DNA"/>
</dbReference>
<evidence type="ECO:0000259" key="6">
    <source>
        <dbReference type="PROSITE" id="PS50405"/>
    </source>
</evidence>
<proteinExistence type="inferred from homology"/>
<dbReference type="CDD" id="cd03185">
    <property type="entry name" value="GST_C_Tau"/>
    <property type="match status" value="1"/>
</dbReference>
<dbReference type="GO" id="GO:0005737">
    <property type="term" value="C:cytoplasm"/>
    <property type="evidence" value="ECO:0007669"/>
    <property type="project" value="TreeGrafter"/>
</dbReference>
<dbReference type="Gene3D" id="1.20.1050.10">
    <property type="match status" value="1"/>
</dbReference>
<dbReference type="InterPro" id="IPR036249">
    <property type="entry name" value="Thioredoxin-like_sf"/>
</dbReference>
<dbReference type="AlphaFoldDB" id="A0A9Q0H1N4"/>
<dbReference type="InterPro" id="IPR045073">
    <property type="entry name" value="Omega/Tau-like"/>
</dbReference>
<dbReference type="Gene3D" id="3.40.30.10">
    <property type="entry name" value="Glutaredoxin"/>
    <property type="match status" value="1"/>
</dbReference>
<name>A0A9Q0H1N4_9MAGN</name>
<dbReference type="Proteomes" id="UP001141806">
    <property type="component" value="Unassembled WGS sequence"/>
</dbReference>
<reference evidence="7" key="1">
    <citation type="journal article" date="2023" name="Plant J.">
        <title>The genome of the king protea, Protea cynaroides.</title>
        <authorList>
            <person name="Chang J."/>
            <person name="Duong T.A."/>
            <person name="Schoeman C."/>
            <person name="Ma X."/>
            <person name="Roodt D."/>
            <person name="Barker N."/>
            <person name="Li Z."/>
            <person name="Van de Peer Y."/>
            <person name="Mizrachi E."/>
        </authorList>
    </citation>
    <scope>NUCLEOTIDE SEQUENCE</scope>
    <source>
        <tissue evidence="7">Young leaves</tissue>
    </source>
</reference>
<dbReference type="EC" id="2.5.1.18" evidence="1"/>
<dbReference type="FunFam" id="1.20.1050.10:FF:000012">
    <property type="entry name" value="Tau class glutathione S-transferase"/>
    <property type="match status" value="1"/>
</dbReference>
<protein>
    <recommendedName>
        <fullName evidence="1">glutathione transferase</fullName>
        <ecNumber evidence="1">2.5.1.18</ecNumber>
    </recommendedName>
</protein>
<dbReference type="InterPro" id="IPR045074">
    <property type="entry name" value="GST_C_Tau"/>
</dbReference>
<dbReference type="OrthoDB" id="4951845at2759"/>
<evidence type="ECO:0000256" key="2">
    <source>
        <dbReference type="ARBA" id="ARBA00022679"/>
    </source>
</evidence>
<organism evidence="7 8">
    <name type="scientific">Protea cynaroides</name>
    <dbReference type="NCBI Taxonomy" id="273540"/>
    <lineage>
        <taxon>Eukaryota</taxon>
        <taxon>Viridiplantae</taxon>
        <taxon>Streptophyta</taxon>
        <taxon>Embryophyta</taxon>
        <taxon>Tracheophyta</taxon>
        <taxon>Spermatophyta</taxon>
        <taxon>Magnoliopsida</taxon>
        <taxon>Proteales</taxon>
        <taxon>Proteaceae</taxon>
        <taxon>Protea</taxon>
    </lineage>
</organism>
<dbReference type="Pfam" id="PF02798">
    <property type="entry name" value="GST_N"/>
    <property type="match status" value="1"/>
</dbReference>
<dbReference type="InterPro" id="IPR010987">
    <property type="entry name" value="Glutathione-S-Trfase_C-like"/>
</dbReference>
<comment type="catalytic activity">
    <reaction evidence="3">
        <text>RX + glutathione = an S-substituted glutathione + a halide anion + H(+)</text>
        <dbReference type="Rhea" id="RHEA:16437"/>
        <dbReference type="ChEBI" id="CHEBI:15378"/>
        <dbReference type="ChEBI" id="CHEBI:16042"/>
        <dbReference type="ChEBI" id="CHEBI:17792"/>
        <dbReference type="ChEBI" id="CHEBI:57925"/>
        <dbReference type="ChEBI" id="CHEBI:90779"/>
        <dbReference type="EC" id="2.5.1.18"/>
    </reaction>
</comment>
<accession>A0A9Q0H1N4</accession>
<keyword evidence="2" id="KW-0808">Transferase</keyword>
<comment type="caution">
    <text evidence="7">The sequence shown here is derived from an EMBL/GenBank/DDBJ whole genome shotgun (WGS) entry which is preliminary data.</text>
</comment>
<evidence type="ECO:0000313" key="7">
    <source>
        <dbReference type="EMBL" id="KAJ4958206.1"/>
    </source>
</evidence>
<dbReference type="CDD" id="cd03058">
    <property type="entry name" value="GST_N_Tau"/>
    <property type="match status" value="1"/>
</dbReference>
<dbReference type="SUPFAM" id="SSF52833">
    <property type="entry name" value="Thioredoxin-like"/>
    <property type="match status" value="1"/>
</dbReference>
<dbReference type="FunFam" id="3.40.30.10:FF:000014">
    <property type="entry name" value="Tau class glutathione S-transferase"/>
    <property type="match status" value="1"/>
</dbReference>
<sequence>MGSHDLKLLGAWYSPYVRRIEWALKLKGVEYEYLDLDPGNKSEFLLNHNPVYKKVPVLVHGGKSIAESLVILEYIDETWKQNPILPEDPYERAMIRFWAKFAEEKFSEAVRKVLLSSGEKQEEAVKQAIEALTVLDTELKDKEFFKGERIGFLEIVLSFLAIWMEVIEEVASCKICDPNKFTFISEWKENFIKQPIIKENLPSKEDLIVYFHKLRQLGLASGRYQ</sequence>
<evidence type="ECO:0000256" key="1">
    <source>
        <dbReference type="ARBA" id="ARBA00012452"/>
    </source>
</evidence>
<evidence type="ECO:0000259" key="5">
    <source>
        <dbReference type="PROSITE" id="PS50404"/>
    </source>
</evidence>
<evidence type="ECO:0000313" key="8">
    <source>
        <dbReference type="Proteomes" id="UP001141806"/>
    </source>
</evidence>
<dbReference type="GO" id="GO:0004364">
    <property type="term" value="F:glutathione transferase activity"/>
    <property type="evidence" value="ECO:0007669"/>
    <property type="project" value="UniProtKB-EC"/>
</dbReference>
<dbReference type="PANTHER" id="PTHR11260">
    <property type="entry name" value="GLUTATHIONE S-TRANSFERASE, GST, SUPERFAMILY, GST DOMAIN CONTAINING"/>
    <property type="match status" value="1"/>
</dbReference>
<gene>
    <name evidence="7" type="ORF">NE237_025317</name>
</gene>
<dbReference type="GO" id="GO:0006749">
    <property type="term" value="P:glutathione metabolic process"/>
    <property type="evidence" value="ECO:0007669"/>
    <property type="project" value="InterPro"/>
</dbReference>
<evidence type="ECO:0000256" key="3">
    <source>
        <dbReference type="ARBA" id="ARBA00047960"/>
    </source>
</evidence>
<evidence type="ECO:0000256" key="4">
    <source>
        <dbReference type="RuleBase" id="RU003494"/>
    </source>
</evidence>
<dbReference type="PROSITE" id="PS50404">
    <property type="entry name" value="GST_NTER"/>
    <property type="match status" value="1"/>
</dbReference>
<feature type="domain" description="GST C-terminal" evidence="6">
    <location>
        <begin position="88"/>
        <end position="211"/>
    </location>
</feature>
<keyword evidence="8" id="KW-1185">Reference proteome</keyword>
<dbReference type="SUPFAM" id="SSF47616">
    <property type="entry name" value="GST C-terminal domain-like"/>
    <property type="match status" value="1"/>
</dbReference>
<dbReference type="PROSITE" id="PS50405">
    <property type="entry name" value="GST_CTER"/>
    <property type="match status" value="1"/>
</dbReference>
<dbReference type="InterPro" id="IPR004046">
    <property type="entry name" value="GST_C"/>
</dbReference>
<dbReference type="InterPro" id="IPR036282">
    <property type="entry name" value="Glutathione-S-Trfase_C_sf"/>
</dbReference>
<feature type="domain" description="GST N-terminal" evidence="5">
    <location>
        <begin position="4"/>
        <end position="83"/>
    </location>
</feature>
<dbReference type="Pfam" id="PF00043">
    <property type="entry name" value="GST_C"/>
    <property type="match status" value="1"/>
</dbReference>
<comment type="similarity">
    <text evidence="4">Belongs to the GST superfamily.</text>
</comment>
<dbReference type="SFLD" id="SFLDG00358">
    <property type="entry name" value="Main_(cytGST)"/>
    <property type="match status" value="1"/>
</dbReference>
<dbReference type="SFLD" id="SFLDS00019">
    <property type="entry name" value="Glutathione_Transferase_(cytos"/>
    <property type="match status" value="1"/>
</dbReference>
<dbReference type="PANTHER" id="PTHR11260:SF676">
    <property type="entry name" value="GLUTATHIONE S-TRANSFERASE U8"/>
    <property type="match status" value="1"/>
</dbReference>